<name>A0A699KRF2_TANCI</name>
<dbReference type="CDD" id="cd09272">
    <property type="entry name" value="RNase_HI_RT_Ty1"/>
    <property type="match status" value="1"/>
</dbReference>
<feature type="domain" description="Reverse transcriptase Ty1/copia-type" evidence="1">
    <location>
        <begin position="202"/>
        <end position="248"/>
    </location>
</feature>
<dbReference type="SUPFAM" id="SSF56672">
    <property type="entry name" value="DNA/RNA polymerases"/>
    <property type="match status" value="1"/>
</dbReference>
<evidence type="ECO:0000259" key="1">
    <source>
        <dbReference type="Pfam" id="PF07727"/>
    </source>
</evidence>
<sequence>MIKQNKENNYKMMNLPILSVHRHKKKLNHPPEQVRRNPSRPVQIRRQLATDPKMCTYALTVSTTEPKSIKEAMSDSVWIEVMQEELHQFDRLQVWELVDKPFGKTVIKLRWLWKKKKDEDQTVIRNKARIVAKGYAQEEGIDFEESFAPVARLEAVLTDELHQFDRLQKDKDQTVIRNKVRLVAKGYAQEEGIDFEESFALMDVKTTFLNGPLKEEVYVAQPDGFVDPDHPEKVYRLRKALYGLKQAPSRFEMSLIGEMKFFLGLQIHQSPRGVFINQAKYTLKILHKHGMDKGQSIGTPIATKHNLDADLSGNPVDQTDYRSKTGSLMYLTSSRSDIVQAVCFCARYQSRPTEKHLIEVKRIFRYLRGTVNIGLWYLKDYSFELTAFSDADHTGCIDSCKSTYRGIQFLGDKLVSWMSKKQNCTAMSSAEAEYMALSASCAQVMWMRTQLQDYGFKTEYQLADMFTKALPEDMFKYLVRRIGMRCLTPAELEVLVKEYA</sequence>
<organism evidence="2">
    <name type="scientific">Tanacetum cinerariifolium</name>
    <name type="common">Dalmatian daisy</name>
    <name type="synonym">Chrysanthemum cinerariifolium</name>
    <dbReference type="NCBI Taxonomy" id="118510"/>
    <lineage>
        <taxon>Eukaryota</taxon>
        <taxon>Viridiplantae</taxon>
        <taxon>Streptophyta</taxon>
        <taxon>Embryophyta</taxon>
        <taxon>Tracheophyta</taxon>
        <taxon>Spermatophyta</taxon>
        <taxon>Magnoliopsida</taxon>
        <taxon>eudicotyledons</taxon>
        <taxon>Gunneridae</taxon>
        <taxon>Pentapetalae</taxon>
        <taxon>asterids</taxon>
        <taxon>campanulids</taxon>
        <taxon>Asterales</taxon>
        <taxon>Asteraceae</taxon>
        <taxon>Asteroideae</taxon>
        <taxon>Anthemideae</taxon>
        <taxon>Anthemidinae</taxon>
        <taxon>Tanacetum</taxon>
    </lineage>
</organism>
<dbReference type="InterPro" id="IPR013103">
    <property type="entry name" value="RVT_2"/>
</dbReference>
<dbReference type="PANTHER" id="PTHR11439">
    <property type="entry name" value="GAG-POL-RELATED RETROTRANSPOSON"/>
    <property type="match status" value="1"/>
</dbReference>
<feature type="domain" description="Reverse transcriptase Ty1/copia-type" evidence="1">
    <location>
        <begin position="93"/>
        <end position="156"/>
    </location>
</feature>
<protein>
    <recommendedName>
        <fullName evidence="1">Reverse transcriptase Ty1/copia-type domain-containing protein</fullName>
    </recommendedName>
</protein>
<dbReference type="InterPro" id="IPR043502">
    <property type="entry name" value="DNA/RNA_pol_sf"/>
</dbReference>
<accession>A0A699KRF2</accession>
<comment type="caution">
    <text evidence="2">The sequence shown here is derived from an EMBL/GenBank/DDBJ whole genome shotgun (WGS) entry which is preliminary data.</text>
</comment>
<reference evidence="2" key="1">
    <citation type="journal article" date="2019" name="Sci. Rep.">
        <title>Draft genome of Tanacetum cinerariifolium, the natural source of mosquito coil.</title>
        <authorList>
            <person name="Yamashiro T."/>
            <person name="Shiraishi A."/>
            <person name="Satake H."/>
            <person name="Nakayama K."/>
        </authorList>
    </citation>
    <scope>NUCLEOTIDE SEQUENCE</scope>
</reference>
<gene>
    <name evidence="2" type="ORF">Tci_673923</name>
</gene>
<dbReference type="PANTHER" id="PTHR11439:SF495">
    <property type="entry name" value="REVERSE TRANSCRIPTASE, RNA-DEPENDENT DNA POLYMERASE-RELATED"/>
    <property type="match status" value="1"/>
</dbReference>
<evidence type="ECO:0000313" key="2">
    <source>
        <dbReference type="EMBL" id="GFB01952.1"/>
    </source>
</evidence>
<proteinExistence type="predicted"/>
<dbReference type="Pfam" id="PF07727">
    <property type="entry name" value="RVT_2"/>
    <property type="match status" value="2"/>
</dbReference>
<dbReference type="AlphaFoldDB" id="A0A699KRF2"/>
<dbReference type="EMBL" id="BKCJ010534807">
    <property type="protein sequence ID" value="GFB01952.1"/>
    <property type="molecule type" value="Genomic_DNA"/>
</dbReference>